<keyword evidence="2" id="KW-0378">Hydrolase</keyword>
<dbReference type="Proteomes" id="UP000184207">
    <property type="component" value="Unassembled WGS sequence"/>
</dbReference>
<dbReference type="Gene3D" id="3.40.50.1820">
    <property type="entry name" value="alpha/beta hydrolase"/>
    <property type="match status" value="1"/>
</dbReference>
<dbReference type="Pfam" id="PF03959">
    <property type="entry name" value="FSH1"/>
    <property type="match status" value="1"/>
</dbReference>
<dbReference type="GO" id="GO:0016787">
    <property type="term" value="F:hydrolase activity"/>
    <property type="evidence" value="ECO:0007669"/>
    <property type="project" value="UniProtKB-KW"/>
</dbReference>
<evidence type="ECO:0000259" key="1">
    <source>
        <dbReference type="Pfam" id="PF03959"/>
    </source>
</evidence>
<keyword evidence="3" id="KW-1185">Reference proteome</keyword>
<name>A0A1M7TA06_FERGO</name>
<dbReference type="AlphaFoldDB" id="A0A1M7TA06"/>
<dbReference type="STRING" id="1121883.SAMN02745226_01759"/>
<dbReference type="EMBL" id="FRDJ01000012">
    <property type="protein sequence ID" value="SHN67536.1"/>
    <property type="molecule type" value="Genomic_DNA"/>
</dbReference>
<dbReference type="InterPro" id="IPR029058">
    <property type="entry name" value="AB_hydrolase_fold"/>
</dbReference>
<sequence>MYIYEYDKNLPFNLKVEKEDEKYVLLSFDTVYEPDIPESSRVYVYRYSAENPWMRLIFLHGIGNGHIPYLMWFAENFAQKGIETYFLIQPYHMQRTKQEWNGGEPFFHHSPAHCIVRFHQAIKDVRRTIDLLESGLIQGVSNDLPLGIMGFSFGGMIATMSLALDSRLDIGVLAFTGGDWRWINWYSPYVEPVREGYKKFSNEWGCKDEPKCIELRSSSRRKVHSLKELNDIFTLTPTCFHYDPLSYAKFVKQPVLMFSGVFDKVIPKQASNGLYRLLPNATKITVPSGHKSSYLFRRFIAGKSLKFFKKQAQRIYKKANQNAV</sequence>
<reference evidence="3" key="1">
    <citation type="submission" date="2016-12" db="EMBL/GenBank/DDBJ databases">
        <authorList>
            <person name="Varghese N."/>
            <person name="Submissions S."/>
        </authorList>
    </citation>
    <scope>NUCLEOTIDE SEQUENCE [LARGE SCALE GENOMIC DNA]</scope>
    <source>
        <strain evidence="3">DSM 13020</strain>
    </source>
</reference>
<organism evidence="2 3">
    <name type="scientific">Fervidobacterium gondwanense DSM 13020</name>
    <dbReference type="NCBI Taxonomy" id="1121883"/>
    <lineage>
        <taxon>Bacteria</taxon>
        <taxon>Thermotogati</taxon>
        <taxon>Thermotogota</taxon>
        <taxon>Thermotogae</taxon>
        <taxon>Thermotogales</taxon>
        <taxon>Fervidobacteriaceae</taxon>
        <taxon>Fervidobacterium</taxon>
    </lineage>
</organism>
<evidence type="ECO:0000313" key="3">
    <source>
        <dbReference type="Proteomes" id="UP000184207"/>
    </source>
</evidence>
<evidence type="ECO:0000313" key="2">
    <source>
        <dbReference type="EMBL" id="SHN67536.1"/>
    </source>
</evidence>
<dbReference type="InterPro" id="IPR005645">
    <property type="entry name" value="FSH-like_dom"/>
</dbReference>
<dbReference type="SUPFAM" id="SSF53474">
    <property type="entry name" value="alpha/beta-Hydrolases"/>
    <property type="match status" value="1"/>
</dbReference>
<feature type="domain" description="Serine hydrolase" evidence="1">
    <location>
        <begin position="119"/>
        <end position="290"/>
    </location>
</feature>
<dbReference type="RefSeq" id="WP_084634427.1">
    <property type="nucleotide sequence ID" value="NZ_FRDJ01000012.1"/>
</dbReference>
<proteinExistence type="predicted"/>
<protein>
    <submittedName>
        <fullName evidence="2">Alpha/beta hydrolase family protein</fullName>
    </submittedName>
</protein>
<accession>A0A1M7TA06</accession>
<dbReference type="OrthoDB" id="43290at2"/>
<gene>
    <name evidence="2" type="ORF">SAMN02745226_01759</name>
</gene>